<comment type="caution">
    <text evidence="1">The sequence shown here is derived from an EMBL/GenBank/DDBJ whole genome shotgun (WGS) entry which is preliminary data.</text>
</comment>
<gene>
    <name evidence="1" type="ORF">LCGC14_1505620</name>
</gene>
<evidence type="ECO:0000313" key="1">
    <source>
        <dbReference type="EMBL" id="KKM64012.1"/>
    </source>
</evidence>
<name>A0A0F9M452_9ZZZZ</name>
<dbReference type="AlphaFoldDB" id="A0A0F9M452"/>
<accession>A0A0F9M452</accession>
<proteinExistence type="predicted"/>
<reference evidence="1" key="1">
    <citation type="journal article" date="2015" name="Nature">
        <title>Complex archaea that bridge the gap between prokaryotes and eukaryotes.</title>
        <authorList>
            <person name="Spang A."/>
            <person name="Saw J.H."/>
            <person name="Jorgensen S.L."/>
            <person name="Zaremba-Niedzwiedzka K."/>
            <person name="Martijn J."/>
            <person name="Lind A.E."/>
            <person name="van Eijk R."/>
            <person name="Schleper C."/>
            <person name="Guy L."/>
            <person name="Ettema T.J."/>
        </authorList>
    </citation>
    <scope>NUCLEOTIDE SEQUENCE</scope>
</reference>
<organism evidence="1">
    <name type="scientific">marine sediment metagenome</name>
    <dbReference type="NCBI Taxonomy" id="412755"/>
    <lineage>
        <taxon>unclassified sequences</taxon>
        <taxon>metagenomes</taxon>
        <taxon>ecological metagenomes</taxon>
    </lineage>
</organism>
<protein>
    <recommendedName>
        <fullName evidence="2">Glycosyltransferase family 1 protein</fullName>
    </recommendedName>
</protein>
<sequence>MKINMICNLDGDVELNDLNAYNTVVAYFLREALLKRDVDGCLVMGRGLLEKPPSKADHTIVFSNLAMNYVRSNPAYLQMLRKTTRGSVCLWLDASWAGWERFFDYIFCVAKPYGGRPPQYVHGGYGADPRYLYPEQEEKAVFLDSLMWGKYKGKYDKIYKLYEEVLADLDIKVYSPIPVYNKNRRLPWAEMQAIRRKCHFFLVTQLGGFGLGRIEAATCGTLIVQPKPLYRPWLTVDVEMEIWTTRQDLIKILEAPVDVEAIRAKALEHTWDKAADRMIQVLKG</sequence>
<evidence type="ECO:0008006" key="2">
    <source>
        <dbReference type="Google" id="ProtNLM"/>
    </source>
</evidence>
<dbReference type="EMBL" id="LAZR01010984">
    <property type="protein sequence ID" value="KKM64012.1"/>
    <property type="molecule type" value="Genomic_DNA"/>
</dbReference>